<dbReference type="AlphaFoldDB" id="A0A504Z961"/>
<name>A0A504Z961_FASGI</name>
<sequence>MDVEPVSSTPLSLNSDFPQAAQVYGIPQVNSATSCWTPQVVMGPPNSTCCFGPRNVFSYPVSDLTGGRFPSPQNPNFLHPFQTQGPFFPPL</sequence>
<dbReference type="EMBL" id="SUNJ01001917">
    <property type="protein sequence ID" value="TPP66398.1"/>
    <property type="molecule type" value="Genomic_DNA"/>
</dbReference>
<evidence type="ECO:0000313" key="3">
    <source>
        <dbReference type="Proteomes" id="UP000316759"/>
    </source>
</evidence>
<reference evidence="2 3" key="1">
    <citation type="submission" date="2019-04" db="EMBL/GenBank/DDBJ databases">
        <title>Annotation for the trematode Fasciola gigantica.</title>
        <authorList>
            <person name="Choi Y.-J."/>
        </authorList>
    </citation>
    <scope>NUCLEOTIDE SEQUENCE [LARGE SCALE GENOMIC DNA]</scope>
    <source>
        <strain evidence="2">Uganda_cow_1</strain>
    </source>
</reference>
<proteinExistence type="predicted"/>
<organism evidence="2 3">
    <name type="scientific">Fasciola gigantica</name>
    <name type="common">Giant liver fluke</name>
    <dbReference type="NCBI Taxonomy" id="46835"/>
    <lineage>
        <taxon>Eukaryota</taxon>
        <taxon>Metazoa</taxon>
        <taxon>Spiralia</taxon>
        <taxon>Lophotrochozoa</taxon>
        <taxon>Platyhelminthes</taxon>
        <taxon>Trematoda</taxon>
        <taxon>Digenea</taxon>
        <taxon>Plagiorchiida</taxon>
        <taxon>Echinostomata</taxon>
        <taxon>Echinostomatoidea</taxon>
        <taxon>Fasciolidae</taxon>
        <taxon>Fasciola</taxon>
    </lineage>
</organism>
<evidence type="ECO:0000313" key="2">
    <source>
        <dbReference type="EMBL" id="TPP66398.1"/>
    </source>
</evidence>
<accession>A0A504Z961</accession>
<keyword evidence="3" id="KW-1185">Reference proteome</keyword>
<feature type="region of interest" description="Disordered" evidence="1">
    <location>
        <begin position="72"/>
        <end position="91"/>
    </location>
</feature>
<protein>
    <submittedName>
        <fullName evidence="2">Uncharacterized protein</fullName>
    </submittedName>
</protein>
<dbReference type="Proteomes" id="UP000316759">
    <property type="component" value="Unassembled WGS sequence"/>
</dbReference>
<comment type="caution">
    <text evidence="2">The sequence shown here is derived from an EMBL/GenBank/DDBJ whole genome shotgun (WGS) entry which is preliminary data.</text>
</comment>
<gene>
    <name evidence="2" type="ORF">FGIG_06056</name>
</gene>
<evidence type="ECO:0000256" key="1">
    <source>
        <dbReference type="SAM" id="MobiDB-lite"/>
    </source>
</evidence>